<name>A0A222GA93_9GAMM</name>
<sequence>MQAKEIVEVILSEYEGVIAKSSWGETALFYNPSKVLPNGVYFCTIKEKNGENDKSSELDREGVFRLSIGVSKNSYEKMFGLRPKRPAKGDKVDLKDSFVALNKLMPHPIYAWMSWLQVLNPDEATFSSMRPLLNEAHTNAVIKFNKKMAKKPKH</sequence>
<organism evidence="2 3">
    <name type="scientific">Cognaticolwellia beringensis</name>
    <dbReference type="NCBI Taxonomy" id="1967665"/>
    <lineage>
        <taxon>Bacteria</taxon>
        <taxon>Pseudomonadati</taxon>
        <taxon>Pseudomonadota</taxon>
        <taxon>Gammaproteobacteria</taxon>
        <taxon>Alteromonadales</taxon>
        <taxon>Colwelliaceae</taxon>
        <taxon>Cognaticolwellia</taxon>
    </lineage>
</organism>
<dbReference type="OrthoDB" id="9783727at2"/>
<dbReference type="Proteomes" id="UP000202259">
    <property type="component" value="Chromosome"/>
</dbReference>
<dbReference type="InterPro" id="IPR045676">
    <property type="entry name" value="DUF6194"/>
</dbReference>
<gene>
    <name evidence="2" type="ORF">B5D82_14135</name>
</gene>
<keyword evidence="3" id="KW-1185">Reference proteome</keyword>
<reference evidence="2 3" key="1">
    <citation type="submission" date="2017-08" db="EMBL/GenBank/DDBJ databases">
        <title>Complete genome of Colwellia sp. NB097-1, a psychrophile bacterium ioslated from Bering Sea.</title>
        <authorList>
            <person name="Chen X."/>
        </authorList>
    </citation>
    <scope>NUCLEOTIDE SEQUENCE [LARGE SCALE GENOMIC DNA]</scope>
    <source>
        <strain evidence="2 3">NB097-1</strain>
    </source>
</reference>
<dbReference type="EMBL" id="CP020465">
    <property type="protein sequence ID" value="ASP48805.1"/>
    <property type="molecule type" value="Genomic_DNA"/>
</dbReference>
<dbReference type="RefSeq" id="WP_081152412.1">
    <property type="nucleotide sequence ID" value="NZ_CP020465.1"/>
</dbReference>
<feature type="domain" description="DUF6194" evidence="1">
    <location>
        <begin position="1"/>
        <end position="147"/>
    </location>
</feature>
<proteinExistence type="predicted"/>
<protein>
    <recommendedName>
        <fullName evidence="1">DUF6194 domain-containing protein</fullName>
    </recommendedName>
</protein>
<accession>A0A222GA93</accession>
<dbReference type="KEGG" id="cber:B5D82_14135"/>
<evidence type="ECO:0000313" key="2">
    <source>
        <dbReference type="EMBL" id="ASP48805.1"/>
    </source>
</evidence>
<evidence type="ECO:0000313" key="3">
    <source>
        <dbReference type="Proteomes" id="UP000202259"/>
    </source>
</evidence>
<evidence type="ECO:0000259" key="1">
    <source>
        <dbReference type="Pfam" id="PF19694"/>
    </source>
</evidence>
<dbReference type="Pfam" id="PF19694">
    <property type="entry name" value="DUF6194"/>
    <property type="match status" value="1"/>
</dbReference>
<dbReference type="AlphaFoldDB" id="A0A222GA93"/>